<gene>
    <name evidence="1" type="ORF">N7460_013901</name>
</gene>
<dbReference type="EMBL" id="JAQJZL010000016">
    <property type="protein sequence ID" value="KAJ6023506.1"/>
    <property type="molecule type" value="Genomic_DNA"/>
</dbReference>
<comment type="caution">
    <text evidence="1">The sequence shown here is derived from an EMBL/GenBank/DDBJ whole genome shotgun (WGS) entry which is preliminary data.</text>
</comment>
<proteinExistence type="predicted"/>
<reference evidence="1" key="1">
    <citation type="journal article" date="2023" name="IMA Fungus">
        <title>Comparative genomic study of the Penicillium genus elucidates a diverse pangenome and 15 lateral gene transfer events.</title>
        <authorList>
            <person name="Petersen C."/>
            <person name="Sorensen T."/>
            <person name="Nielsen M.R."/>
            <person name="Sondergaard T.E."/>
            <person name="Sorensen J.L."/>
            <person name="Fitzpatrick D.A."/>
            <person name="Frisvad J.C."/>
            <person name="Nielsen K.L."/>
        </authorList>
    </citation>
    <scope>NUCLEOTIDE SEQUENCE</scope>
    <source>
        <strain evidence="1">IBT 15450</strain>
    </source>
</reference>
<protein>
    <submittedName>
        <fullName evidence="1">Uncharacterized protein</fullName>
    </submittedName>
</protein>
<evidence type="ECO:0000313" key="2">
    <source>
        <dbReference type="Proteomes" id="UP001219568"/>
    </source>
</evidence>
<keyword evidence="2" id="KW-1185">Reference proteome</keyword>
<dbReference type="AlphaFoldDB" id="A0AAD6I0Q2"/>
<dbReference type="Proteomes" id="UP001219568">
    <property type="component" value="Unassembled WGS sequence"/>
</dbReference>
<evidence type="ECO:0000313" key="1">
    <source>
        <dbReference type="EMBL" id="KAJ6023506.1"/>
    </source>
</evidence>
<organism evidence="1 2">
    <name type="scientific">Penicillium canescens</name>
    <dbReference type="NCBI Taxonomy" id="5083"/>
    <lineage>
        <taxon>Eukaryota</taxon>
        <taxon>Fungi</taxon>
        <taxon>Dikarya</taxon>
        <taxon>Ascomycota</taxon>
        <taxon>Pezizomycotina</taxon>
        <taxon>Eurotiomycetes</taxon>
        <taxon>Eurotiomycetidae</taxon>
        <taxon>Eurotiales</taxon>
        <taxon>Aspergillaceae</taxon>
        <taxon>Penicillium</taxon>
    </lineage>
</organism>
<name>A0AAD6I0Q2_PENCN</name>
<sequence length="123" mass="13468">MAYSLWNHSTTTNEIVKTIQSAKVAMMRKALFAPLLSEVLSDDPMQQFATTGTTARIEDDAFLDLDLAVLDNLMRGTGEDGEGGTEWDAARETATFVPLCRYSSRNNLSHMVTSTLTSKESGT</sequence>
<accession>A0AAD6I0Q2</accession>
<reference evidence="1" key="2">
    <citation type="submission" date="2023-01" db="EMBL/GenBank/DDBJ databases">
        <authorList>
            <person name="Petersen C."/>
        </authorList>
    </citation>
    <scope>NUCLEOTIDE SEQUENCE</scope>
    <source>
        <strain evidence="1">IBT 15450</strain>
    </source>
</reference>